<evidence type="ECO:0000313" key="3">
    <source>
        <dbReference type="Proteomes" id="UP001303115"/>
    </source>
</evidence>
<comment type="caution">
    <text evidence="2">The sequence shown here is derived from an EMBL/GenBank/DDBJ whole genome shotgun (WGS) entry which is preliminary data.</text>
</comment>
<dbReference type="PANTHER" id="PTHR42085:SF1">
    <property type="entry name" value="F-BOX DOMAIN-CONTAINING PROTEIN"/>
    <property type="match status" value="1"/>
</dbReference>
<feature type="region of interest" description="Disordered" evidence="1">
    <location>
        <begin position="1"/>
        <end position="27"/>
    </location>
</feature>
<keyword evidence="3" id="KW-1185">Reference proteome</keyword>
<sequence>MPSQDVVPSLPGRLPLRQPTSVSAGTPTAAVKPGSLTFFDLPQAVRNKIYDRVFHDDAPDEPMLDDRTGPYVPNDQLSLLCVSRRVYEEASAILYETVYLGSSVPDACDYLEFIGPERIRQIRNLILYYQCLGDCRTEDGHLRELNWRPVFDILQESWACLCHVKVHFDWDRVRWHRLGNFENQGPPDYLADACELFWNEEKDTFWRGLRTLTTARDIEFVDHVPEYFIYHHARELGWQIQGVVAGDYRNPGFPNTDFRGMLVNPRYPHQFDWTIHVHKLIEKDIDVSGLTYDPEDDSWRDPPTRAVNRPKIHLLDLPGEIRETIYDYACEWMDRAFWPDRPKRWNAGVDLLCTCKQIAHEALPSVYRNFRINGDSALDAVHRLNTRISHLLRLELHFTCFCPSKSGSYRVWGKEDYAKIKTISNRERHNRILRSEFTDREEEDRNPFQHYMDMWSGAMAVIQAQPGLREIEVTFSSCCRYHAEWSGGGAAPYQSCCLRLENNFLDLLMGCRQLEKLALIGDVPPSLALRMQQSSTTLTTEWISAEMSDFIKLTEKDRAERESQVHAMVPAQRRPYPQMPYPTPDSLTHFVLVNQCSSQRRWSRHMVPKENRVKDEREKEAEEKKAREKAALVRDGWEREDMRPITDEFLGKCWEDLRVLDYENHSKLQAGYDVV</sequence>
<dbReference type="AlphaFoldDB" id="A0AAN6PNP9"/>
<evidence type="ECO:0000313" key="2">
    <source>
        <dbReference type="EMBL" id="KAK4044127.1"/>
    </source>
</evidence>
<name>A0AAN6PNP9_9PEZI</name>
<dbReference type="EMBL" id="MU854321">
    <property type="protein sequence ID" value="KAK4044127.1"/>
    <property type="molecule type" value="Genomic_DNA"/>
</dbReference>
<dbReference type="PANTHER" id="PTHR42085">
    <property type="entry name" value="F-BOX DOMAIN-CONTAINING PROTEIN"/>
    <property type="match status" value="1"/>
</dbReference>
<gene>
    <name evidence="2" type="ORF">C8A01DRAFT_31729</name>
</gene>
<proteinExistence type="predicted"/>
<protein>
    <submittedName>
        <fullName evidence="2">Uncharacterized protein</fullName>
    </submittedName>
</protein>
<evidence type="ECO:0000256" key="1">
    <source>
        <dbReference type="SAM" id="MobiDB-lite"/>
    </source>
</evidence>
<accession>A0AAN6PNP9</accession>
<dbReference type="Proteomes" id="UP001303115">
    <property type="component" value="Unassembled WGS sequence"/>
</dbReference>
<reference evidence="3" key="1">
    <citation type="journal article" date="2023" name="Mol. Phylogenet. Evol.">
        <title>Genome-scale phylogeny and comparative genomics of the fungal order Sordariales.</title>
        <authorList>
            <person name="Hensen N."/>
            <person name="Bonometti L."/>
            <person name="Westerberg I."/>
            <person name="Brannstrom I.O."/>
            <person name="Guillou S."/>
            <person name="Cros-Aarteil S."/>
            <person name="Calhoun S."/>
            <person name="Haridas S."/>
            <person name="Kuo A."/>
            <person name="Mondo S."/>
            <person name="Pangilinan J."/>
            <person name="Riley R."/>
            <person name="LaButti K."/>
            <person name="Andreopoulos B."/>
            <person name="Lipzen A."/>
            <person name="Chen C."/>
            <person name="Yan M."/>
            <person name="Daum C."/>
            <person name="Ng V."/>
            <person name="Clum A."/>
            <person name="Steindorff A."/>
            <person name="Ohm R.A."/>
            <person name="Martin F."/>
            <person name="Silar P."/>
            <person name="Natvig D.O."/>
            <person name="Lalanne C."/>
            <person name="Gautier V."/>
            <person name="Ament-Velasquez S.L."/>
            <person name="Kruys A."/>
            <person name="Hutchinson M.I."/>
            <person name="Powell A.J."/>
            <person name="Barry K."/>
            <person name="Miller A.N."/>
            <person name="Grigoriev I.V."/>
            <person name="Debuchy R."/>
            <person name="Gladieux P."/>
            <person name="Hiltunen Thoren M."/>
            <person name="Johannesson H."/>
        </authorList>
    </citation>
    <scope>NUCLEOTIDE SEQUENCE [LARGE SCALE GENOMIC DNA]</scope>
    <source>
        <strain evidence="3">CBS 284.82</strain>
    </source>
</reference>
<organism evidence="2 3">
    <name type="scientific">Parachaetomium inaequale</name>
    <dbReference type="NCBI Taxonomy" id="2588326"/>
    <lineage>
        <taxon>Eukaryota</taxon>
        <taxon>Fungi</taxon>
        <taxon>Dikarya</taxon>
        <taxon>Ascomycota</taxon>
        <taxon>Pezizomycotina</taxon>
        <taxon>Sordariomycetes</taxon>
        <taxon>Sordariomycetidae</taxon>
        <taxon>Sordariales</taxon>
        <taxon>Chaetomiaceae</taxon>
        <taxon>Parachaetomium</taxon>
    </lineage>
</organism>
<dbReference type="InterPro" id="IPR038883">
    <property type="entry name" value="AN11006-like"/>
</dbReference>